<proteinExistence type="predicted"/>
<reference evidence="1 2" key="1">
    <citation type="journal article" date="2015" name="Stand. Genomic Sci.">
        <title>Genomic Encyclopedia of Bacterial and Archaeal Type Strains, Phase III: the genomes of soil and plant-associated and newly described type strains.</title>
        <authorList>
            <person name="Whitman W.B."/>
            <person name="Woyke T."/>
            <person name="Klenk H.P."/>
            <person name="Zhou Y."/>
            <person name="Lilburn T.G."/>
            <person name="Beck B.J."/>
            <person name="De Vos P."/>
            <person name="Vandamme P."/>
            <person name="Eisen J.A."/>
            <person name="Garrity G."/>
            <person name="Hugenholtz P."/>
            <person name="Kyrpides N.C."/>
        </authorList>
    </citation>
    <scope>NUCLEOTIDE SEQUENCE [LARGE SCALE GENOMIC DNA]</scope>
    <source>
        <strain evidence="1 2">VKM Ac-2538</strain>
    </source>
</reference>
<dbReference type="Proteomes" id="UP000295818">
    <property type="component" value="Unassembled WGS sequence"/>
</dbReference>
<evidence type="ECO:0000313" key="2">
    <source>
        <dbReference type="Proteomes" id="UP000295818"/>
    </source>
</evidence>
<evidence type="ECO:0000313" key="1">
    <source>
        <dbReference type="EMBL" id="TCO12138.1"/>
    </source>
</evidence>
<sequence>MSWFDICATMWDANSSGRFPRSSLNATNFRLDSLDSVIAS</sequence>
<name>A0ABY2B979_9ACTN</name>
<accession>A0ABY2B979</accession>
<comment type="caution">
    <text evidence="1">The sequence shown here is derived from an EMBL/GenBank/DDBJ whole genome shotgun (WGS) entry which is preliminary data.</text>
</comment>
<organism evidence="1 2">
    <name type="scientific">Kribbella orskensis</name>
    <dbReference type="NCBI Taxonomy" id="2512216"/>
    <lineage>
        <taxon>Bacteria</taxon>
        <taxon>Bacillati</taxon>
        <taxon>Actinomycetota</taxon>
        <taxon>Actinomycetes</taxon>
        <taxon>Propionibacteriales</taxon>
        <taxon>Kribbellaceae</taxon>
        <taxon>Kribbella</taxon>
    </lineage>
</organism>
<dbReference type="EMBL" id="SLWM01000027">
    <property type="protein sequence ID" value="TCO12138.1"/>
    <property type="molecule type" value="Genomic_DNA"/>
</dbReference>
<gene>
    <name evidence="1" type="ORF">EV644_12729</name>
</gene>
<keyword evidence="2" id="KW-1185">Reference proteome</keyword>
<protein>
    <submittedName>
        <fullName evidence="1">Uncharacterized protein</fullName>
    </submittedName>
</protein>